<dbReference type="InterPro" id="IPR000994">
    <property type="entry name" value="Pept_M24"/>
</dbReference>
<name>A0A1Q4H7S3_9MYCO</name>
<dbReference type="EMBL" id="PDCR01000017">
    <property type="protein sequence ID" value="PEG53835.1"/>
    <property type="molecule type" value="Genomic_DNA"/>
</dbReference>
<dbReference type="Proteomes" id="UP000220340">
    <property type="component" value="Unassembled WGS sequence"/>
</dbReference>
<keyword evidence="4" id="KW-0378">Hydrolase</keyword>
<dbReference type="Gene3D" id="3.90.230.10">
    <property type="entry name" value="Creatinase/methionine aminopeptidase superfamily"/>
    <property type="match status" value="1"/>
</dbReference>
<comment type="caution">
    <text evidence="4">The sequence shown here is derived from an EMBL/GenBank/DDBJ whole genome shotgun (WGS) entry which is preliminary data.</text>
</comment>
<reference evidence="3 5" key="1">
    <citation type="submission" date="2016-09" db="EMBL/GenBank/DDBJ databases">
        <title>genome sequences of unsequenced Mycobacteria.</title>
        <authorList>
            <person name="Greninger A.L."/>
            <person name="Jerome K.R."/>
            <person name="Mcnair B."/>
            <person name="Wallis C."/>
            <person name="Fang F."/>
        </authorList>
    </citation>
    <scope>NUCLEOTIDE SEQUENCE [LARGE SCALE GENOMIC DNA]</scope>
    <source>
        <strain evidence="3 5">BM1</strain>
    </source>
</reference>
<evidence type="ECO:0000313" key="4">
    <source>
        <dbReference type="EMBL" id="PEG53835.1"/>
    </source>
</evidence>
<dbReference type="Pfam" id="PF01321">
    <property type="entry name" value="Creatinase_N"/>
    <property type="match status" value="1"/>
</dbReference>
<gene>
    <name evidence="3" type="ORF">BV510_01410</name>
    <name evidence="4" type="ORF">CRI78_14690</name>
</gene>
<evidence type="ECO:0000259" key="2">
    <source>
        <dbReference type="Pfam" id="PF01321"/>
    </source>
</evidence>
<sequence>MTQTISDHRFTTDRERARRTDALRSAMAVNGLDALVIAGRDDIRYRGRVFYLTDYWQLFADSHVVLTHSAGPILIGGTVWGISQARQSDWIAECRLTGTPGAEIAQVLSEQQLSAARIGIVGLDDGGFAYSHYRELIDGLELAEIVDATEIFEQCRQVNSLESLAAMTDTSACWNSIYAELQQYVQPGITEIQLAAQAHRICREHGVRDPLVVLDSTPFTGATSFGTRKVIEQGDVVTVWIESAGPNGTWLEYRRMYSVGPVAPEYRDAWQIYAEAHQAGVAAMTPGSMASEFVEAVANVFRSGGIELDYTDPADKHRSFHLHGIGTDAIQGVWVSGNDRVLLDNEVVNIHPHRLFRTDQETARFGLFGLTDNIQVTTSGGRWMTNDQQLNSAFIEL</sequence>
<dbReference type="InterPro" id="IPR050659">
    <property type="entry name" value="Peptidase_M24B"/>
</dbReference>
<dbReference type="Proteomes" id="UP000191039">
    <property type="component" value="Unassembled WGS sequence"/>
</dbReference>
<dbReference type="Pfam" id="PF00557">
    <property type="entry name" value="Peptidase_M24"/>
    <property type="match status" value="1"/>
</dbReference>
<reference evidence="4 6" key="2">
    <citation type="submission" date="2017-10" db="EMBL/GenBank/DDBJ databases">
        <title>The new phylogeny of genus Mycobacterium.</title>
        <authorList>
            <person name="Tortoli E."/>
            <person name="Trovato A."/>
            <person name="Cirillo D.M."/>
        </authorList>
    </citation>
    <scope>NUCLEOTIDE SEQUENCE [LARGE SCALE GENOMIC DNA]</scope>
    <source>
        <strain evidence="4 6">IP141170001</strain>
    </source>
</reference>
<dbReference type="RefSeq" id="WP_073858414.1">
    <property type="nucleotide sequence ID" value="NZ_BAAATC010000015.1"/>
</dbReference>
<proteinExistence type="predicted"/>
<keyword evidence="4" id="KW-0645">Protease</keyword>
<keyword evidence="6" id="KW-1185">Reference proteome</keyword>
<dbReference type="EMBL" id="MIJD01000007">
    <property type="protein sequence ID" value="OPE56123.1"/>
    <property type="molecule type" value="Genomic_DNA"/>
</dbReference>
<dbReference type="STRING" id="1801.BRW64_21100"/>
<dbReference type="InterPro" id="IPR036005">
    <property type="entry name" value="Creatinase/aminopeptidase-like"/>
</dbReference>
<dbReference type="AlphaFoldDB" id="A0A1Q4H7S3"/>
<evidence type="ECO:0000313" key="3">
    <source>
        <dbReference type="EMBL" id="OPE56123.1"/>
    </source>
</evidence>
<feature type="domain" description="Peptidase M24" evidence="1">
    <location>
        <begin position="167"/>
        <end position="376"/>
    </location>
</feature>
<evidence type="ECO:0000313" key="5">
    <source>
        <dbReference type="Proteomes" id="UP000191039"/>
    </source>
</evidence>
<dbReference type="InterPro" id="IPR000587">
    <property type="entry name" value="Creatinase_N"/>
</dbReference>
<dbReference type="SUPFAM" id="SSF55920">
    <property type="entry name" value="Creatinase/aminopeptidase"/>
    <property type="match status" value="1"/>
</dbReference>
<feature type="domain" description="Creatinase N-terminal" evidence="2">
    <location>
        <begin position="19"/>
        <end position="158"/>
    </location>
</feature>
<evidence type="ECO:0000313" key="6">
    <source>
        <dbReference type="Proteomes" id="UP000220340"/>
    </source>
</evidence>
<accession>A0A1Q4H7S3</accession>
<dbReference type="OrthoDB" id="9806388at2"/>
<evidence type="ECO:0000259" key="1">
    <source>
        <dbReference type="Pfam" id="PF00557"/>
    </source>
</evidence>
<dbReference type="PANTHER" id="PTHR46112:SF2">
    <property type="entry name" value="XAA-PRO AMINOPEPTIDASE P-RELATED"/>
    <property type="match status" value="1"/>
</dbReference>
<dbReference type="SUPFAM" id="SSF53092">
    <property type="entry name" value="Creatinase/prolidase N-terminal domain"/>
    <property type="match status" value="1"/>
</dbReference>
<dbReference type="CDD" id="cd01066">
    <property type="entry name" value="APP_MetAP"/>
    <property type="match status" value="1"/>
</dbReference>
<dbReference type="GO" id="GO:0004177">
    <property type="term" value="F:aminopeptidase activity"/>
    <property type="evidence" value="ECO:0007669"/>
    <property type="project" value="UniProtKB-KW"/>
</dbReference>
<dbReference type="PANTHER" id="PTHR46112">
    <property type="entry name" value="AMINOPEPTIDASE"/>
    <property type="match status" value="1"/>
</dbReference>
<protein>
    <submittedName>
        <fullName evidence="4">Aminopeptidase P family protein</fullName>
    </submittedName>
</protein>
<dbReference type="InterPro" id="IPR029149">
    <property type="entry name" value="Creatin/AminoP/Spt16_N"/>
</dbReference>
<organism evidence="4 6">
    <name type="scientific">Mycolicibacterium diernhoferi</name>
    <dbReference type="NCBI Taxonomy" id="1801"/>
    <lineage>
        <taxon>Bacteria</taxon>
        <taxon>Bacillati</taxon>
        <taxon>Actinomycetota</taxon>
        <taxon>Actinomycetes</taxon>
        <taxon>Mycobacteriales</taxon>
        <taxon>Mycobacteriaceae</taxon>
        <taxon>Mycolicibacterium</taxon>
    </lineage>
</organism>
<dbReference type="Gene3D" id="3.40.350.10">
    <property type="entry name" value="Creatinase/prolidase N-terminal domain"/>
    <property type="match status" value="1"/>
</dbReference>
<keyword evidence="4" id="KW-0031">Aminopeptidase</keyword>